<dbReference type="Gene3D" id="2.30.30.240">
    <property type="entry name" value="PRC-barrel domain"/>
    <property type="match status" value="1"/>
</dbReference>
<dbReference type="KEGG" id="tcd:AAIA72_07685"/>
<feature type="domain" description="RimM N-terminal" evidence="6">
    <location>
        <begin position="7"/>
        <end position="89"/>
    </location>
</feature>
<dbReference type="Gene3D" id="2.40.30.60">
    <property type="entry name" value="RimM"/>
    <property type="match status" value="1"/>
</dbReference>
<proteinExistence type="inferred from homology"/>
<dbReference type="Pfam" id="PF24986">
    <property type="entry name" value="PRC_RimM"/>
    <property type="match status" value="1"/>
</dbReference>
<evidence type="ECO:0000256" key="1">
    <source>
        <dbReference type="ARBA" id="ARBA00022490"/>
    </source>
</evidence>
<dbReference type="SUPFAM" id="SSF50447">
    <property type="entry name" value="Translation proteins"/>
    <property type="match status" value="1"/>
</dbReference>
<evidence type="ECO:0000259" key="6">
    <source>
        <dbReference type="Pfam" id="PF01782"/>
    </source>
</evidence>
<dbReference type="PANTHER" id="PTHR33692:SF1">
    <property type="entry name" value="RIBOSOME MATURATION FACTOR RIMM"/>
    <property type="match status" value="1"/>
</dbReference>
<comment type="subcellular location">
    <subcellularLocation>
        <location evidence="5">Cytoplasm</location>
    </subcellularLocation>
</comment>
<keyword evidence="2 5" id="KW-0690">Ribosome biogenesis</keyword>
<dbReference type="HAMAP" id="MF_00014">
    <property type="entry name" value="Ribosome_mat_RimM"/>
    <property type="match status" value="1"/>
</dbReference>
<protein>
    <recommendedName>
        <fullName evidence="5">Ribosome maturation factor RimM</fullName>
    </recommendedName>
</protein>
<comment type="domain">
    <text evidence="5">The PRC barrel domain binds ribosomal protein uS19.</text>
</comment>
<keyword evidence="3 5" id="KW-0698">rRNA processing</keyword>
<evidence type="ECO:0000313" key="8">
    <source>
        <dbReference type="EMBL" id="XDT73839.1"/>
    </source>
</evidence>
<dbReference type="PANTHER" id="PTHR33692">
    <property type="entry name" value="RIBOSOME MATURATION FACTOR RIMM"/>
    <property type="match status" value="1"/>
</dbReference>
<dbReference type="GO" id="GO:0006364">
    <property type="term" value="P:rRNA processing"/>
    <property type="evidence" value="ECO:0007669"/>
    <property type="project" value="UniProtKB-UniRule"/>
</dbReference>
<evidence type="ECO:0000259" key="7">
    <source>
        <dbReference type="Pfam" id="PF24986"/>
    </source>
</evidence>
<evidence type="ECO:0000256" key="3">
    <source>
        <dbReference type="ARBA" id="ARBA00022552"/>
    </source>
</evidence>
<dbReference type="RefSeq" id="WP_369602818.1">
    <property type="nucleotide sequence ID" value="NZ_CP154858.1"/>
</dbReference>
<dbReference type="Pfam" id="PF01782">
    <property type="entry name" value="RimM"/>
    <property type="match status" value="1"/>
</dbReference>
<gene>
    <name evidence="5 8" type="primary">rimM</name>
    <name evidence="8" type="ORF">AAIA72_07685</name>
</gene>
<dbReference type="InterPro" id="IPR036976">
    <property type="entry name" value="RimM_N_sf"/>
</dbReference>
<dbReference type="GO" id="GO:0005737">
    <property type="term" value="C:cytoplasm"/>
    <property type="evidence" value="ECO:0007669"/>
    <property type="project" value="UniProtKB-SubCell"/>
</dbReference>
<dbReference type="InterPro" id="IPR002676">
    <property type="entry name" value="RimM_N"/>
</dbReference>
<keyword evidence="4 5" id="KW-0143">Chaperone</keyword>
<dbReference type="GO" id="GO:0005840">
    <property type="term" value="C:ribosome"/>
    <property type="evidence" value="ECO:0007669"/>
    <property type="project" value="InterPro"/>
</dbReference>
<dbReference type="EMBL" id="CP154858">
    <property type="protein sequence ID" value="XDT73839.1"/>
    <property type="molecule type" value="Genomic_DNA"/>
</dbReference>
<keyword evidence="1 5" id="KW-0963">Cytoplasm</keyword>
<sequence>MAVRRTTVGRLGAAWGVKGWLKVHSFTDPAENIFEYPGWIGVRDGSEDQPLKVLDWHPQGKGWVVRLEGVGDRTAAERMTGLDIQVDASVLPELPEGEYYWFELIGLRVVDLNGRDLGRVERLMETGANDVLVVRSDTTRSWGRECLIPWVPGQFVREVNREAGTITVDWDPDY</sequence>
<reference evidence="8" key="1">
    <citation type="submission" date="2024-05" db="EMBL/GenBank/DDBJ databases">
        <title>Genome sequencing of novel strain.</title>
        <authorList>
            <person name="Ganbat D."/>
            <person name="Ganbat S."/>
            <person name="Lee S.-J."/>
        </authorList>
    </citation>
    <scope>NUCLEOTIDE SEQUENCE</scope>
    <source>
        <strain evidence="8">SMD15-11</strain>
    </source>
</reference>
<evidence type="ECO:0000256" key="2">
    <source>
        <dbReference type="ARBA" id="ARBA00022517"/>
    </source>
</evidence>
<name>A0AB39UZP3_9GAMM</name>
<feature type="domain" description="Ribosome maturation factor RimM PRC barrel" evidence="7">
    <location>
        <begin position="101"/>
        <end position="171"/>
    </location>
</feature>
<dbReference type="SUPFAM" id="SSF50346">
    <property type="entry name" value="PRC-barrel domain"/>
    <property type="match status" value="1"/>
</dbReference>
<dbReference type="NCBIfam" id="TIGR02273">
    <property type="entry name" value="16S_RimM"/>
    <property type="match status" value="1"/>
</dbReference>
<accession>A0AB39UZP3</accession>
<dbReference type="InterPro" id="IPR009000">
    <property type="entry name" value="Transl_B-barrel_sf"/>
</dbReference>
<dbReference type="InterPro" id="IPR011961">
    <property type="entry name" value="RimM"/>
</dbReference>
<evidence type="ECO:0000256" key="5">
    <source>
        <dbReference type="HAMAP-Rule" id="MF_00014"/>
    </source>
</evidence>
<comment type="similarity">
    <text evidence="5">Belongs to the RimM family.</text>
</comment>
<dbReference type="GO" id="GO:0042274">
    <property type="term" value="P:ribosomal small subunit biogenesis"/>
    <property type="evidence" value="ECO:0007669"/>
    <property type="project" value="UniProtKB-UniRule"/>
</dbReference>
<organism evidence="8">
    <name type="scientific">Thermohahella caldifontis</name>
    <dbReference type="NCBI Taxonomy" id="3142973"/>
    <lineage>
        <taxon>Bacteria</taxon>
        <taxon>Pseudomonadati</taxon>
        <taxon>Pseudomonadota</taxon>
        <taxon>Gammaproteobacteria</taxon>
        <taxon>Oceanospirillales</taxon>
        <taxon>Hahellaceae</taxon>
        <taxon>Thermohahella</taxon>
    </lineage>
</organism>
<dbReference type="GO" id="GO:0043022">
    <property type="term" value="F:ribosome binding"/>
    <property type="evidence" value="ECO:0007669"/>
    <property type="project" value="InterPro"/>
</dbReference>
<dbReference type="AlphaFoldDB" id="A0AB39UZP3"/>
<dbReference type="InterPro" id="IPR056792">
    <property type="entry name" value="PRC_RimM"/>
</dbReference>
<dbReference type="InterPro" id="IPR011033">
    <property type="entry name" value="PRC_barrel-like_sf"/>
</dbReference>
<comment type="function">
    <text evidence="5">An accessory protein needed during the final step in the assembly of 30S ribosomal subunit, possibly for assembly of the head region. Essential for efficient processing of 16S rRNA. May be needed both before and after RbfA during the maturation of 16S rRNA. It has affinity for free ribosomal 30S subunits but not for 70S ribosomes.</text>
</comment>
<evidence type="ECO:0000256" key="4">
    <source>
        <dbReference type="ARBA" id="ARBA00023186"/>
    </source>
</evidence>
<comment type="subunit">
    <text evidence="5">Binds ribosomal protein uS19.</text>
</comment>